<feature type="compositionally biased region" description="Pro residues" evidence="1">
    <location>
        <begin position="798"/>
        <end position="811"/>
    </location>
</feature>
<dbReference type="InterPro" id="IPR001214">
    <property type="entry name" value="SET_dom"/>
</dbReference>
<feature type="compositionally biased region" description="Polar residues" evidence="1">
    <location>
        <begin position="442"/>
        <end position="458"/>
    </location>
</feature>
<dbReference type="Gene3D" id="2.170.270.10">
    <property type="entry name" value="SET domain"/>
    <property type="match status" value="1"/>
</dbReference>
<dbReference type="InterPro" id="IPR046341">
    <property type="entry name" value="SET_dom_sf"/>
</dbReference>
<reference evidence="3 4" key="1">
    <citation type="submission" date="2024-04" db="EMBL/GenBank/DDBJ databases">
        <title>genome sequences of Mucor flavus KT1a and Helicostylum pulchrum KT1b strains isolation_sourced from the surface of a dry-aged beef.</title>
        <authorList>
            <person name="Toyotome T."/>
            <person name="Hosono M."/>
            <person name="Torimaru M."/>
            <person name="Fukuda K."/>
            <person name="Mikami N."/>
        </authorList>
    </citation>
    <scope>NUCLEOTIDE SEQUENCE [LARGE SCALE GENOMIC DNA]</scope>
    <source>
        <strain evidence="3 4">KT1b</strain>
    </source>
</reference>
<evidence type="ECO:0000259" key="2">
    <source>
        <dbReference type="PROSITE" id="PS50280"/>
    </source>
</evidence>
<organism evidence="3 4">
    <name type="scientific">Helicostylum pulchrum</name>
    <dbReference type="NCBI Taxonomy" id="562976"/>
    <lineage>
        <taxon>Eukaryota</taxon>
        <taxon>Fungi</taxon>
        <taxon>Fungi incertae sedis</taxon>
        <taxon>Mucoromycota</taxon>
        <taxon>Mucoromycotina</taxon>
        <taxon>Mucoromycetes</taxon>
        <taxon>Mucorales</taxon>
        <taxon>Mucorineae</taxon>
        <taxon>Mucoraceae</taxon>
        <taxon>Helicostylum</taxon>
    </lineage>
</organism>
<comment type="caution">
    <text evidence="3">The sequence shown here is derived from an EMBL/GenBank/DDBJ whole genome shotgun (WGS) entry which is preliminary data.</text>
</comment>
<evidence type="ECO:0000313" key="3">
    <source>
        <dbReference type="EMBL" id="GAA5805084.1"/>
    </source>
</evidence>
<name>A0ABP9YDQ1_9FUNG</name>
<accession>A0ABP9YDQ1</accession>
<sequence>MDFSVLSRYDDTLASYFVDSLYLCLPYFKEFIQDFTSKQVTEFTQHMKRYLFMFRPNAGFEVGSTSRYTGKPEACLLATKEWKAGEQVTCCLGSIAALSEQDDLKLKSPARFMNHDCDSNCEFILIGQNAITFRVQKDIRIGEEMTVFYAEHYFGDNNCECLCSSCEIKKQGHFSASDENATTDTSDSDITIDENATRRSGRKRKDISYKDYYVPEQVKKSRPDPILPRQTITDNLISPLVMQKKQLFCDKDSDPFRPRNNSLDELSAFHDWIDNLSDISDDDEPELVIPKCCPQAKEYCTARVRERSDLCGRCNRHYQIYGLLWPMRKIRKPNGRSKKQKEFSRNISLPTQPILHKQQQPLPSPPTPAPLIHPFMRVPPITPVYSMHVTLPIHVQPLIYAEPSIHTLSSIHPAQSTPTIHPMQSTPTIQSNVQYTPIIRSTTTQSASTVRSTHSSKATKLIMPRPPKPLEPQPTTTTFNEPLVISTWPLDKTIPKIHTNNLSAKQKKRERALAFKLKRELHPRNKEPYKLVGLDAEIKEKQERLGGLQLENIYLLDLRNRLKKIVSHRCVVVDTSSLPLLEIGRPEQGTNDEHITYDERIPNILDMYVEDDSSVDLVDTDENSVLHKPLSNITKDEYISIHNQLIDDGTTEHANMVRGTTVQHANFLEGIQFKKHKSIEKIPFVEKDIIVKQEPVEPIALTRRPSQDYVFVHHQKQLTSDKPNQDDTYHPLDTSNSAKITANLQVHELIERGVPNKIVFRGSEKTSNFTEHEYAQVKQEPEEVTVEQCIQLEATKYSPPPSLSQSPPPRSRSPSPQQQHQSPMKVSFILQPTNESPRVEQCVYINKPTKLKPRKKSARKGYPIAPPRKEPFESKKSIVRSKFRDAPPPRTIPVIPTSKESTRQCSTNSNIGPFVPIEPNNC</sequence>
<proteinExistence type="predicted"/>
<feature type="region of interest" description="Disordered" evidence="1">
    <location>
        <begin position="852"/>
        <end position="912"/>
    </location>
</feature>
<evidence type="ECO:0000313" key="4">
    <source>
        <dbReference type="Proteomes" id="UP001476247"/>
    </source>
</evidence>
<dbReference type="SUPFAM" id="SSF82199">
    <property type="entry name" value="SET domain"/>
    <property type="match status" value="1"/>
</dbReference>
<evidence type="ECO:0000256" key="1">
    <source>
        <dbReference type="SAM" id="MobiDB-lite"/>
    </source>
</evidence>
<dbReference type="PANTHER" id="PTHR12977:SF4">
    <property type="entry name" value="HISTONE-LYSINE N-METHYLTRANSFERASE KMT5B"/>
    <property type="match status" value="1"/>
</dbReference>
<feature type="region of interest" description="Disordered" evidence="1">
    <location>
        <begin position="177"/>
        <end position="203"/>
    </location>
</feature>
<keyword evidence="4" id="KW-1185">Reference proteome</keyword>
<dbReference type="SMART" id="SM00317">
    <property type="entry name" value="SET"/>
    <property type="match status" value="1"/>
</dbReference>
<feature type="compositionally biased region" description="Basic and acidic residues" evidence="1">
    <location>
        <begin position="867"/>
        <end position="887"/>
    </location>
</feature>
<feature type="region of interest" description="Disordered" evidence="1">
    <location>
        <begin position="796"/>
        <end position="823"/>
    </location>
</feature>
<dbReference type="PANTHER" id="PTHR12977">
    <property type="entry name" value="SUPPRESSOR OF VARIEGATION 4-20-RELATED"/>
    <property type="match status" value="1"/>
</dbReference>
<feature type="compositionally biased region" description="Low complexity" evidence="1">
    <location>
        <begin position="812"/>
        <end position="823"/>
    </location>
</feature>
<dbReference type="InterPro" id="IPR039977">
    <property type="entry name" value="Suv4-20/Set9"/>
</dbReference>
<gene>
    <name evidence="3" type="ORF">HPULCUR_010597</name>
</gene>
<dbReference type="PROSITE" id="PS50280">
    <property type="entry name" value="SET"/>
    <property type="match status" value="1"/>
</dbReference>
<feature type="region of interest" description="Disordered" evidence="1">
    <location>
        <begin position="442"/>
        <end position="478"/>
    </location>
</feature>
<dbReference type="Pfam" id="PF00856">
    <property type="entry name" value="SET"/>
    <property type="match status" value="1"/>
</dbReference>
<feature type="region of interest" description="Disordered" evidence="1">
    <location>
        <begin position="716"/>
        <end position="736"/>
    </location>
</feature>
<dbReference type="EMBL" id="BAABUJ010000041">
    <property type="protein sequence ID" value="GAA5805084.1"/>
    <property type="molecule type" value="Genomic_DNA"/>
</dbReference>
<protein>
    <recommendedName>
        <fullName evidence="2">SET domain-containing protein</fullName>
    </recommendedName>
</protein>
<feature type="domain" description="SET" evidence="2">
    <location>
        <begin position="58"/>
        <end position="150"/>
    </location>
</feature>
<dbReference type="Proteomes" id="UP001476247">
    <property type="component" value="Unassembled WGS sequence"/>
</dbReference>